<dbReference type="InterPro" id="IPR027417">
    <property type="entry name" value="P-loop_NTPase"/>
</dbReference>
<sequence>MHLIFLGPPGVGKGTQAKRICDRFDIIHLSTGEILRTEIAVQSNIGNQAKLFIDNGKLVPDNVLLDIMDSRLRNNDAQKGYLLDGFPRTILQAEGLEKIMKKLSHSLKATISLSADQDELVQRLINRSLESGRSDDAPDIIRQRQKVYWEQTAPLLDFYRSKNLLKEVNGIGDISKITERILEVLI</sequence>
<name>A0A381QSE8_9ZZZZ</name>
<dbReference type="PRINTS" id="PR00094">
    <property type="entry name" value="ADENYLTKNASE"/>
</dbReference>
<dbReference type="GO" id="GO:0005524">
    <property type="term" value="F:ATP binding"/>
    <property type="evidence" value="ECO:0007669"/>
    <property type="project" value="InterPro"/>
</dbReference>
<evidence type="ECO:0000313" key="4">
    <source>
        <dbReference type="EMBL" id="SUZ81638.1"/>
    </source>
</evidence>
<dbReference type="InterPro" id="IPR033690">
    <property type="entry name" value="Adenylat_kinase_CS"/>
</dbReference>
<proteinExistence type="inferred from homology"/>
<dbReference type="NCBIfam" id="NF001381">
    <property type="entry name" value="PRK00279.1-3"/>
    <property type="match status" value="1"/>
</dbReference>
<dbReference type="InterPro" id="IPR000850">
    <property type="entry name" value="Adenylat/UMP-CMP_kin"/>
</dbReference>
<dbReference type="GO" id="GO:0019205">
    <property type="term" value="F:nucleobase-containing compound kinase activity"/>
    <property type="evidence" value="ECO:0007669"/>
    <property type="project" value="InterPro"/>
</dbReference>
<keyword evidence="1" id="KW-0808">Transferase</keyword>
<dbReference type="HAMAP" id="MF_00235">
    <property type="entry name" value="Adenylate_kinase_Adk"/>
    <property type="match status" value="1"/>
</dbReference>
<evidence type="ECO:0008006" key="5">
    <source>
        <dbReference type="Google" id="ProtNLM"/>
    </source>
</evidence>
<dbReference type="PROSITE" id="PS00113">
    <property type="entry name" value="ADENYLATE_KINASE"/>
    <property type="match status" value="1"/>
</dbReference>
<keyword evidence="3" id="KW-0418">Kinase</keyword>
<gene>
    <name evidence="4" type="ORF">METZ01_LOCUS34492</name>
</gene>
<evidence type="ECO:0000256" key="2">
    <source>
        <dbReference type="ARBA" id="ARBA00022741"/>
    </source>
</evidence>
<evidence type="ECO:0000256" key="3">
    <source>
        <dbReference type="ARBA" id="ARBA00022777"/>
    </source>
</evidence>
<dbReference type="AlphaFoldDB" id="A0A381QSE8"/>
<dbReference type="CDD" id="cd01428">
    <property type="entry name" value="ADK"/>
    <property type="match status" value="1"/>
</dbReference>
<accession>A0A381QSE8</accession>
<dbReference type="GO" id="GO:0006139">
    <property type="term" value="P:nucleobase-containing compound metabolic process"/>
    <property type="evidence" value="ECO:0007669"/>
    <property type="project" value="InterPro"/>
</dbReference>
<dbReference type="NCBIfam" id="NF011104">
    <property type="entry name" value="PRK14531.1"/>
    <property type="match status" value="1"/>
</dbReference>
<dbReference type="EMBL" id="UINC01001475">
    <property type="protein sequence ID" value="SUZ81638.1"/>
    <property type="molecule type" value="Genomic_DNA"/>
</dbReference>
<protein>
    <recommendedName>
        <fullName evidence="5">Adenylate kinase active site lid domain-containing protein</fullName>
    </recommendedName>
</protein>
<dbReference type="Pfam" id="PF00406">
    <property type="entry name" value="ADK"/>
    <property type="match status" value="1"/>
</dbReference>
<dbReference type="SUPFAM" id="SSF52540">
    <property type="entry name" value="P-loop containing nucleoside triphosphate hydrolases"/>
    <property type="match status" value="1"/>
</dbReference>
<reference evidence="4" key="1">
    <citation type="submission" date="2018-05" db="EMBL/GenBank/DDBJ databases">
        <authorList>
            <person name="Lanie J.A."/>
            <person name="Ng W.-L."/>
            <person name="Kazmierczak K.M."/>
            <person name="Andrzejewski T.M."/>
            <person name="Davidsen T.M."/>
            <person name="Wayne K.J."/>
            <person name="Tettelin H."/>
            <person name="Glass J.I."/>
            <person name="Rusch D."/>
            <person name="Podicherti R."/>
            <person name="Tsui H.-C.T."/>
            <person name="Winkler M.E."/>
        </authorList>
    </citation>
    <scope>NUCLEOTIDE SEQUENCE</scope>
</reference>
<dbReference type="NCBIfam" id="NF011105">
    <property type="entry name" value="PRK14532.1"/>
    <property type="match status" value="1"/>
</dbReference>
<keyword evidence="2" id="KW-0547">Nucleotide-binding</keyword>
<evidence type="ECO:0000256" key="1">
    <source>
        <dbReference type="ARBA" id="ARBA00022679"/>
    </source>
</evidence>
<dbReference type="NCBIfam" id="NF011100">
    <property type="entry name" value="PRK14527.1"/>
    <property type="match status" value="1"/>
</dbReference>
<organism evidence="4">
    <name type="scientific">marine metagenome</name>
    <dbReference type="NCBI Taxonomy" id="408172"/>
    <lineage>
        <taxon>unclassified sequences</taxon>
        <taxon>metagenomes</taxon>
        <taxon>ecological metagenomes</taxon>
    </lineage>
</organism>
<dbReference type="Gene3D" id="3.40.50.300">
    <property type="entry name" value="P-loop containing nucleotide triphosphate hydrolases"/>
    <property type="match status" value="1"/>
</dbReference>
<dbReference type="PANTHER" id="PTHR23359">
    <property type="entry name" value="NUCLEOTIDE KINASE"/>
    <property type="match status" value="1"/>
</dbReference>